<evidence type="ECO:0000256" key="19">
    <source>
        <dbReference type="SAM" id="MobiDB-lite"/>
    </source>
</evidence>
<feature type="transmembrane region" description="Helical" evidence="20">
    <location>
        <begin position="65"/>
        <end position="84"/>
    </location>
</feature>
<evidence type="ECO:0000256" key="7">
    <source>
        <dbReference type="ARBA" id="ARBA00022516"/>
    </source>
</evidence>
<comment type="similarity">
    <text evidence="5">Belongs to the CDS family.</text>
</comment>
<comment type="pathway">
    <text evidence="4">Lipid metabolism.</text>
</comment>
<comment type="catalytic activity">
    <reaction evidence="1">
        <text>a 1,2-diacyl-sn-glycero-3-phosphate + CTP + H(+) = a CDP-1,2-diacyl-sn-glycerol + diphosphate</text>
        <dbReference type="Rhea" id="RHEA:16229"/>
        <dbReference type="ChEBI" id="CHEBI:15378"/>
        <dbReference type="ChEBI" id="CHEBI:33019"/>
        <dbReference type="ChEBI" id="CHEBI:37563"/>
        <dbReference type="ChEBI" id="CHEBI:58332"/>
        <dbReference type="ChEBI" id="CHEBI:58608"/>
        <dbReference type="EC" id="2.7.7.41"/>
    </reaction>
</comment>
<proteinExistence type="inferred from homology"/>
<keyword evidence="13 20" id="KW-0472">Membrane</keyword>
<evidence type="ECO:0000256" key="3">
    <source>
        <dbReference type="ARBA" id="ARBA00005119"/>
    </source>
</evidence>
<evidence type="ECO:0000313" key="21">
    <source>
        <dbReference type="EMBL" id="NDV32201.1"/>
    </source>
</evidence>
<dbReference type="EMBL" id="GIBP01003232">
    <property type="protein sequence ID" value="NDV32201.1"/>
    <property type="molecule type" value="Transcribed_RNA"/>
</dbReference>
<feature type="transmembrane region" description="Helical" evidence="20">
    <location>
        <begin position="41"/>
        <end position="59"/>
    </location>
</feature>
<dbReference type="PANTHER" id="PTHR13773">
    <property type="entry name" value="PHOSPHATIDATE CYTIDYLYLTRANSFERASE"/>
    <property type="match status" value="1"/>
</dbReference>
<dbReference type="EC" id="2.7.7.41" evidence="6"/>
<feature type="transmembrane region" description="Helical" evidence="20">
    <location>
        <begin position="133"/>
        <end position="153"/>
    </location>
</feature>
<keyword evidence="7" id="KW-0444">Lipid biosynthesis</keyword>
<evidence type="ECO:0000256" key="17">
    <source>
        <dbReference type="ARBA" id="ARBA00032396"/>
    </source>
</evidence>
<sequence>MRHRGESDPSAPSDVGSDELLLKKDQAKKEEKKPESLLRKTVVRSVVGILMMIFFYLVLQLPHSYIAVLIVLAQMYTWNEVSSLRFDSAQEREIPTFKWVRWYFLLVSFVFFYKDTIQDKISCPSCLANYKQYSAFGVFSLYVAGFVAFTLTLREANLRYQIRQLTWVIFTIFLIVGQTHFSMAYLKQGIVWILLPHSLIIVNDISAYFFGISLGRKIINRPLFKLSPNKTWEGYFGAMLFTIVLAFFAAPLYIRSDWFICPAGLWNENKGCDVTLFPHGTVFQLTDYKVPVLNWTVSIYPLQIHAVIFALFASVIAPVGGFLASAVKRALNKKDFDTLFPGHGGFMDRVDCQLLMVSFVYMYLSTFIFSPPSPLQEIRSLYQSLSDSDKATLASSFHQRS</sequence>
<evidence type="ECO:0000256" key="11">
    <source>
        <dbReference type="ARBA" id="ARBA00022989"/>
    </source>
</evidence>
<comment type="subcellular location">
    <subcellularLocation>
        <location evidence="2">Membrane</location>
        <topology evidence="2">Multi-pass membrane protein</topology>
    </subcellularLocation>
</comment>
<dbReference type="InterPro" id="IPR016720">
    <property type="entry name" value="PC_Trfase_euk"/>
</dbReference>
<comment type="pathway">
    <text evidence="3">Phospholipid metabolism; CDP-diacylglycerol biosynthesis; CDP-diacylglycerol from sn-glycerol 3-phosphate: step 3/3.</text>
</comment>
<evidence type="ECO:0000256" key="15">
    <source>
        <dbReference type="ARBA" id="ARBA00023264"/>
    </source>
</evidence>
<evidence type="ECO:0000256" key="13">
    <source>
        <dbReference type="ARBA" id="ARBA00023136"/>
    </source>
</evidence>
<keyword evidence="9 20" id="KW-0812">Transmembrane</keyword>
<dbReference type="GO" id="GO:0004605">
    <property type="term" value="F:phosphatidate cytidylyltransferase activity"/>
    <property type="evidence" value="ECO:0007669"/>
    <property type="project" value="UniProtKB-EC"/>
</dbReference>
<dbReference type="GO" id="GO:0016024">
    <property type="term" value="P:CDP-diacylglycerol biosynthetic process"/>
    <property type="evidence" value="ECO:0007669"/>
    <property type="project" value="UniProtKB-UniPathway"/>
</dbReference>
<dbReference type="Pfam" id="PF01148">
    <property type="entry name" value="CTP_transf_1"/>
    <property type="match status" value="1"/>
</dbReference>
<keyword evidence="15" id="KW-1208">Phospholipid metabolism</keyword>
<name>A0A6B2L5K6_9EUKA</name>
<keyword evidence="8" id="KW-0808">Transferase</keyword>
<evidence type="ECO:0000256" key="16">
    <source>
        <dbReference type="ARBA" id="ARBA00029893"/>
    </source>
</evidence>
<keyword evidence="10" id="KW-0548">Nucleotidyltransferase</keyword>
<keyword evidence="12" id="KW-0443">Lipid metabolism</keyword>
<evidence type="ECO:0000256" key="14">
    <source>
        <dbReference type="ARBA" id="ARBA00023209"/>
    </source>
</evidence>
<evidence type="ECO:0000256" key="18">
    <source>
        <dbReference type="ARBA" id="ARBA00033406"/>
    </source>
</evidence>
<dbReference type="AlphaFoldDB" id="A0A6B2L5K6"/>
<feature type="region of interest" description="Disordered" evidence="19">
    <location>
        <begin position="1"/>
        <end position="20"/>
    </location>
</feature>
<evidence type="ECO:0000256" key="12">
    <source>
        <dbReference type="ARBA" id="ARBA00023098"/>
    </source>
</evidence>
<evidence type="ECO:0000256" key="9">
    <source>
        <dbReference type="ARBA" id="ARBA00022692"/>
    </source>
</evidence>
<organism evidence="21">
    <name type="scientific">Arcella intermedia</name>
    <dbReference type="NCBI Taxonomy" id="1963864"/>
    <lineage>
        <taxon>Eukaryota</taxon>
        <taxon>Amoebozoa</taxon>
        <taxon>Tubulinea</taxon>
        <taxon>Elardia</taxon>
        <taxon>Arcellinida</taxon>
        <taxon>Sphaerothecina</taxon>
        <taxon>Arcellidae</taxon>
        <taxon>Arcella</taxon>
    </lineage>
</organism>
<evidence type="ECO:0000256" key="4">
    <source>
        <dbReference type="ARBA" id="ARBA00005189"/>
    </source>
</evidence>
<protein>
    <recommendedName>
        <fullName evidence="6">phosphatidate cytidylyltransferase</fullName>
        <ecNumber evidence="6">2.7.7.41</ecNumber>
    </recommendedName>
    <alternativeName>
        <fullName evidence="16">CDP-diacylglycerol synthase</fullName>
    </alternativeName>
    <alternativeName>
        <fullName evidence="17">CDP-diglyceride pyrophosphorylase</fullName>
    </alternativeName>
    <alternativeName>
        <fullName evidence="18">CDP-diglyceride synthase</fullName>
    </alternativeName>
</protein>
<dbReference type="PANTHER" id="PTHR13773:SF8">
    <property type="entry name" value="PHOSPHATIDATE CYTIDYLYLTRANSFERASE, PHOTORECEPTOR-SPECIFIC"/>
    <property type="match status" value="1"/>
</dbReference>
<keyword evidence="14" id="KW-0594">Phospholipid biosynthesis</keyword>
<reference evidence="21" key="1">
    <citation type="journal article" date="2020" name="J. Eukaryot. Microbiol.">
        <title>De novo Sequencing, Assembly and Annotation of the Transcriptome for the Free-Living Testate Amoeba Arcella intermedia.</title>
        <authorList>
            <person name="Ribeiro G.M."/>
            <person name="Porfirio-Sousa A.L."/>
            <person name="Maurer-Alcala X.X."/>
            <person name="Katz L.A."/>
            <person name="Lahr D.J.G."/>
        </authorList>
    </citation>
    <scope>NUCLEOTIDE SEQUENCE</scope>
</reference>
<evidence type="ECO:0000256" key="6">
    <source>
        <dbReference type="ARBA" id="ARBA00012487"/>
    </source>
</evidence>
<evidence type="ECO:0000256" key="10">
    <source>
        <dbReference type="ARBA" id="ARBA00022695"/>
    </source>
</evidence>
<accession>A0A6B2L5K6</accession>
<dbReference type="GO" id="GO:0005789">
    <property type="term" value="C:endoplasmic reticulum membrane"/>
    <property type="evidence" value="ECO:0007669"/>
    <property type="project" value="TreeGrafter"/>
</dbReference>
<feature type="transmembrane region" description="Helical" evidence="20">
    <location>
        <begin position="96"/>
        <end position="113"/>
    </location>
</feature>
<feature type="transmembrane region" description="Helical" evidence="20">
    <location>
        <begin position="165"/>
        <end position="186"/>
    </location>
</feature>
<evidence type="ECO:0000256" key="5">
    <source>
        <dbReference type="ARBA" id="ARBA00010185"/>
    </source>
</evidence>
<evidence type="ECO:0000256" key="1">
    <source>
        <dbReference type="ARBA" id="ARBA00001698"/>
    </source>
</evidence>
<feature type="transmembrane region" description="Helical" evidence="20">
    <location>
        <begin position="302"/>
        <end position="324"/>
    </location>
</feature>
<dbReference type="UniPathway" id="UPA00557">
    <property type="reaction ID" value="UER00614"/>
</dbReference>
<feature type="transmembrane region" description="Helical" evidence="20">
    <location>
        <begin position="192"/>
        <end position="214"/>
    </location>
</feature>
<feature type="transmembrane region" description="Helical" evidence="20">
    <location>
        <begin position="235"/>
        <end position="254"/>
    </location>
</feature>
<evidence type="ECO:0000256" key="8">
    <source>
        <dbReference type="ARBA" id="ARBA00022679"/>
    </source>
</evidence>
<evidence type="ECO:0000256" key="2">
    <source>
        <dbReference type="ARBA" id="ARBA00004141"/>
    </source>
</evidence>
<evidence type="ECO:0000256" key="20">
    <source>
        <dbReference type="SAM" id="Phobius"/>
    </source>
</evidence>
<keyword evidence="11 20" id="KW-1133">Transmembrane helix</keyword>